<protein>
    <submittedName>
        <fullName evidence="4">Uncharacterized protein</fullName>
    </submittedName>
</protein>
<dbReference type="EMBL" id="JAVHJV010000002">
    <property type="protein sequence ID" value="KAK5945580.1"/>
    <property type="molecule type" value="Genomic_DNA"/>
</dbReference>
<dbReference type="Pfam" id="PF16761">
    <property type="entry name" value="Clr2_transil"/>
    <property type="match status" value="1"/>
</dbReference>
<dbReference type="GeneID" id="89996234"/>
<evidence type="ECO:0000259" key="2">
    <source>
        <dbReference type="Pfam" id="PF10383"/>
    </source>
</evidence>
<evidence type="ECO:0000256" key="1">
    <source>
        <dbReference type="SAM" id="MobiDB-lite"/>
    </source>
</evidence>
<accession>A0ABR0RYC1</accession>
<evidence type="ECO:0000313" key="4">
    <source>
        <dbReference type="EMBL" id="KAK5945580.1"/>
    </source>
</evidence>
<feature type="region of interest" description="Disordered" evidence="1">
    <location>
        <begin position="773"/>
        <end position="916"/>
    </location>
</feature>
<proteinExistence type="predicted"/>
<feature type="region of interest" description="Disordered" evidence="1">
    <location>
        <begin position="687"/>
        <end position="723"/>
    </location>
</feature>
<dbReference type="PANTHER" id="PTHR38046:SF1">
    <property type="entry name" value="CRYPTIC LOCI REGULATOR 2"/>
    <property type="match status" value="1"/>
</dbReference>
<feature type="compositionally biased region" description="Acidic residues" evidence="1">
    <location>
        <begin position="878"/>
        <end position="888"/>
    </location>
</feature>
<dbReference type="InterPro" id="IPR031915">
    <property type="entry name" value="Clr2_N"/>
</dbReference>
<dbReference type="RefSeq" id="XP_064733670.1">
    <property type="nucleotide sequence ID" value="XM_064871217.1"/>
</dbReference>
<feature type="region of interest" description="Disordered" evidence="1">
    <location>
        <begin position="1"/>
        <end position="45"/>
    </location>
</feature>
<dbReference type="InterPro" id="IPR018839">
    <property type="entry name" value="Tscrpt-silencing_Clr2_C"/>
</dbReference>
<feature type="compositionally biased region" description="Acidic residues" evidence="1">
    <location>
        <begin position="790"/>
        <end position="805"/>
    </location>
</feature>
<feature type="compositionally biased region" description="Acidic residues" evidence="1">
    <location>
        <begin position="822"/>
        <end position="840"/>
    </location>
</feature>
<dbReference type="Pfam" id="PF10383">
    <property type="entry name" value="Clr2"/>
    <property type="match status" value="1"/>
</dbReference>
<dbReference type="Proteomes" id="UP001334248">
    <property type="component" value="Unassembled WGS sequence"/>
</dbReference>
<comment type="caution">
    <text evidence="4">The sequence shown here is derived from an EMBL/GenBank/DDBJ whole genome shotgun (WGS) entry which is preliminary data.</text>
</comment>
<feature type="domain" description="Cryptic loci regulator 2 C-terminal" evidence="2">
    <location>
        <begin position="436"/>
        <end position="570"/>
    </location>
</feature>
<evidence type="ECO:0000259" key="3">
    <source>
        <dbReference type="Pfam" id="PF16761"/>
    </source>
</evidence>
<name>A0ABR0RYC1_9EURO</name>
<organism evidence="4 5">
    <name type="scientific">Knufia obscura</name>
    <dbReference type="NCBI Taxonomy" id="1635080"/>
    <lineage>
        <taxon>Eukaryota</taxon>
        <taxon>Fungi</taxon>
        <taxon>Dikarya</taxon>
        <taxon>Ascomycota</taxon>
        <taxon>Pezizomycotina</taxon>
        <taxon>Eurotiomycetes</taxon>
        <taxon>Chaetothyriomycetidae</taxon>
        <taxon>Chaetothyriales</taxon>
        <taxon>Trichomeriaceae</taxon>
        <taxon>Knufia</taxon>
    </lineage>
</organism>
<evidence type="ECO:0000313" key="5">
    <source>
        <dbReference type="Proteomes" id="UP001334248"/>
    </source>
</evidence>
<reference evidence="4 5" key="1">
    <citation type="journal article" date="2023" name="Res Sq">
        <title>Genomic and morphological characterization of Knufia obscura isolated from the Mars 2020 spacecraft assembly facility.</title>
        <authorList>
            <person name="Chander A.M."/>
            <person name="Teixeira M.M."/>
            <person name="Singh N.K."/>
            <person name="Williams M.P."/>
            <person name="Parker C.W."/>
            <person name="Leo P."/>
            <person name="Stajich J.E."/>
            <person name="Torok T."/>
            <person name="Tighe S."/>
            <person name="Mason C.E."/>
            <person name="Venkateswaran K."/>
        </authorList>
    </citation>
    <scope>NUCLEOTIDE SEQUENCE [LARGE SCALE GENOMIC DNA]</scope>
    <source>
        <strain evidence="4 5">CCFEE 5817</strain>
    </source>
</reference>
<dbReference type="PANTHER" id="PTHR38046">
    <property type="entry name" value="CRYPTIC LOCI REGULATOR 2"/>
    <property type="match status" value="1"/>
</dbReference>
<keyword evidence="5" id="KW-1185">Reference proteome</keyword>
<feature type="region of interest" description="Disordered" evidence="1">
    <location>
        <begin position="141"/>
        <end position="211"/>
    </location>
</feature>
<feature type="compositionally biased region" description="Polar residues" evidence="1">
    <location>
        <begin position="865"/>
        <end position="876"/>
    </location>
</feature>
<feature type="domain" description="Cryptic loci regulator 2 N-terminal" evidence="3">
    <location>
        <begin position="74"/>
        <end position="135"/>
    </location>
</feature>
<sequence>MSRNAPPLGLPKGAGTKVRAGGWEERKFPPGISDGSQSKWPSHPYRRSDERNYLTKLAQAWAERDGTARPSTNYYLDRLPDGYGLFEMDQPSGPQTYKRLFGHPSGQYYDSIQRFQTHFFWILDGKKGLCFCVKCGNYKPEPGPPRPRKSLGLDASERAVLTPRTTLRQDRALPTRSLPGVSEDDRSSRSASAGGMVTDRSRRTARQVQTAYPVDEEGTRNVWKEAIALTFRSQDSRHGIEDDIREEDSIDWLSERESMPQYLTQIEQQHSFVPRLGELVLWIPNFPEGQFLLRDPTTNEYCLYDAKEKKFLGFPRWRAGVIAAVPSAASKNGTVDFPDVLDVPEKKTSLNTAGFRVETMVDPNNDDDKSMSKQYKYVPMRSIRPLSHWQLVLKGIPQKDLHPSILYALTCMTSVSLVEKWRYNGDWKAGGYISAKGVYLGSELITIGDTIRLLPETGVACTDVIVVDSIRLRMAGFKAEHQEHDTPAICSSHAVTFLGQAFTTDIKSAYTIEDPNTSSQVRVPTEIRREDAKYTFRPVGTAEYGSWWLMHAANQKYEVSYDQVLGRLYEADVIRLWSGQREYKYKPGESPAAMKPDLSFDITGIIAGRKYATKADERIPELPPDEPDGIRWLVSDSRAQALTLASVNGLETAAYHDIRTMHTLTSWRAHIKISNGEKVTATEMLSTTGTRAPPKPRYYFGDDPTMKSYEGKRRGRPAGSKVVDGKLYTADMLANMTDVPTGTNTPQTGDEVEVEDLAEEGLYDDDGIEIAETQTPHKHSSQMAGAALDSTDEEDLMAEDEESDDQATPRRPLKSRLAAYGGEDEDVDVNDLDDEMEDLSVENWQKTARAQPSKSQIMQSVERGQASTLANVQNYEMSGDDTDDDEWDTQNIEAWKNPRNARGGTEESSGGDYRED</sequence>
<feature type="compositionally biased region" description="Polar residues" evidence="1">
    <location>
        <begin position="842"/>
        <end position="859"/>
    </location>
</feature>
<dbReference type="InterPro" id="IPR038986">
    <property type="entry name" value="Clr2"/>
</dbReference>
<gene>
    <name evidence="4" type="ORF">PMZ80_002785</name>
</gene>